<feature type="non-terminal residue" evidence="1">
    <location>
        <position position="11"/>
    </location>
</feature>
<sequence>MTSFLGDDLIV</sequence>
<evidence type="ECO:0000313" key="2">
    <source>
        <dbReference type="Proteomes" id="UP000187283"/>
    </source>
</evidence>
<proteinExistence type="predicted"/>
<protein>
    <submittedName>
        <fullName evidence="1">Uncharacterized protein</fullName>
    </submittedName>
</protein>
<accession>A0A1R1X4U0</accession>
<organism evidence="1 2">
    <name type="scientific">Smittium culicis</name>
    <dbReference type="NCBI Taxonomy" id="133412"/>
    <lineage>
        <taxon>Eukaryota</taxon>
        <taxon>Fungi</taxon>
        <taxon>Fungi incertae sedis</taxon>
        <taxon>Zoopagomycota</taxon>
        <taxon>Kickxellomycotina</taxon>
        <taxon>Harpellomycetes</taxon>
        <taxon>Harpellales</taxon>
        <taxon>Legeriomycetaceae</taxon>
        <taxon>Smittium</taxon>
    </lineage>
</organism>
<dbReference type="EMBL" id="LSSN01005360">
    <property type="protein sequence ID" value="OMJ09642.1"/>
    <property type="molecule type" value="Genomic_DNA"/>
</dbReference>
<dbReference type="Proteomes" id="UP000187283">
    <property type="component" value="Unassembled WGS sequence"/>
</dbReference>
<name>A0A1R1X4U0_9FUNG</name>
<gene>
    <name evidence="1" type="ORF">AYI70_g10810</name>
</gene>
<comment type="caution">
    <text evidence="1">The sequence shown here is derived from an EMBL/GenBank/DDBJ whole genome shotgun (WGS) entry which is preliminary data.</text>
</comment>
<keyword evidence="2" id="KW-1185">Reference proteome</keyword>
<evidence type="ECO:0000313" key="1">
    <source>
        <dbReference type="EMBL" id="OMJ09642.1"/>
    </source>
</evidence>
<reference evidence="1 2" key="1">
    <citation type="submission" date="2017-01" db="EMBL/GenBank/DDBJ databases">
        <authorList>
            <person name="Mah S.A."/>
            <person name="Swanson W.J."/>
            <person name="Moy G.W."/>
            <person name="Vacquier V.D."/>
        </authorList>
    </citation>
    <scope>NUCLEOTIDE SEQUENCE [LARGE SCALE GENOMIC DNA]</scope>
    <source>
        <strain evidence="1 2">GSMNP</strain>
    </source>
</reference>